<dbReference type="PANTHER" id="PTHR11647:SF1">
    <property type="entry name" value="COLLAPSIN RESPONSE MEDIATOR PROTEIN"/>
    <property type="match status" value="1"/>
</dbReference>
<keyword evidence="1" id="KW-0732">Signal</keyword>
<evidence type="ECO:0000256" key="1">
    <source>
        <dbReference type="SAM" id="SignalP"/>
    </source>
</evidence>
<dbReference type="GO" id="GO:0005829">
    <property type="term" value="C:cytosol"/>
    <property type="evidence" value="ECO:0007669"/>
    <property type="project" value="TreeGrafter"/>
</dbReference>
<dbReference type="AlphaFoldDB" id="A0A239DMW2"/>
<evidence type="ECO:0000259" key="2">
    <source>
        <dbReference type="Pfam" id="PF07969"/>
    </source>
</evidence>
<dbReference type="InterPro" id="IPR011059">
    <property type="entry name" value="Metal-dep_hydrolase_composite"/>
</dbReference>
<sequence length="532" mass="56650">MTIRKHMLAGVALLIAVGMPGRAVADQGGGITIIRGGDIYDGSSAAPIKGDVVIQGDRIVHVGPGARTFVHAEVIDARGMIVAPGFIDPHTHAQRFLDSEGGGGRLNLPWLMQGVTTIFTGVDGGGSPDVRATLDDVEKRTFGTNVATYVGFGPVRRAVIGDDARAPTAAELEKMKALVATGMCEGAIGLSTGLFYAPQSFSKTEEVLALAREAAKRGGIYDSHQRDESSYTVGLARSVEEAISIGRAAGLPVHIAHIKALGVDVHGKAPDIIAMIDKARGQGQRITADQYPWDASGTSLQAALLPGWAVDGGRDAMLRRLDDAADRARIERAMAENMRRRGGAHSLLLTVPEREWTGLRLDEIAARWSVSPIAAAIRIIRHDDHSGKLVSFNMADKDIAAFMRQPWVVTGSDGSEGHPRMYATFPRKFAKYVLEDRVIDTAGFINSSTGRTADMFGLRDRGHLRVGYKADVVILDPASYRPVATYLAPRELATGVHALFVNGRQAIAAGKPTGIAAGKAIRHAPPAGTCQR</sequence>
<dbReference type="Proteomes" id="UP000198281">
    <property type="component" value="Unassembled WGS sequence"/>
</dbReference>
<feature type="domain" description="Amidohydrolase 3" evidence="2">
    <location>
        <begin position="73"/>
        <end position="505"/>
    </location>
</feature>
<dbReference type="InterPro" id="IPR032466">
    <property type="entry name" value="Metal_Hydrolase"/>
</dbReference>
<name>A0A239DMW2_9SPHN</name>
<dbReference type="SUPFAM" id="SSF51338">
    <property type="entry name" value="Composite domain of metallo-dependent hydrolases"/>
    <property type="match status" value="1"/>
</dbReference>
<dbReference type="Gene3D" id="3.30.1490.130">
    <property type="entry name" value="D-aminoacylase. Domain 3"/>
    <property type="match status" value="1"/>
</dbReference>
<dbReference type="RefSeq" id="WP_089218709.1">
    <property type="nucleotide sequence ID" value="NZ_FZOS01000004.1"/>
</dbReference>
<dbReference type="InterPro" id="IPR023100">
    <property type="entry name" value="D-aminoacylase_insert_dom_sf"/>
</dbReference>
<dbReference type="Gene3D" id="2.30.40.10">
    <property type="entry name" value="Urease, subunit C, domain 1"/>
    <property type="match status" value="2"/>
</dbReference>
<dbReference type="Gene3D" id="3.20.20.140">
    <property type="entry name" value="Metal-dependent hydrolases"/>
    <property type="match status" value="2"/>
</dbReference>
<protein>
    <submittedName>
        <fullName evidence="3">N-acyl-D-aspartate/D-glutamate deacylase</fullName>
    </submittedName>
</protein>
<dbReference type="InterPro" id="IPR013108">
    <property type="entry name" value="Amidohydro_3"/>
</dbReference>
<dbReference type="GO" id="GO:0016812">
    <property type="term" value="F:hydrolase activity, acting on carbon-nitrogen (but not peptide) bonds, in cyclic amides"/>
    <property type="evidence" value="ECO:0007669"/>
    <property type="project" value="TreeGrafter"/>
</dbReference>
<keyword evidence="4" id="KW-1185">Reference proteome</keyword>
<dbReference type="Pfam" id="PF07969">
    <property type="entry name" value="Amidohydro_3"/>
    <property type="match status" value="1"/>
</dbReference>
<dbReference type="OrthoDB" id="9766983at2"/>
<dbReference type="SUPFAM" id="SSF51556">
    <property type="entry name" value="Metallo-dependent hydrolases"/>
    <property type="match status" value="1"/>
</dbReference>
<evidence type="ECO:0000313" key="4">
    <source>
        <dbReference type="Proteomes" id="UP000198281"/>
    </source>
</evidence>
<reference evidence="4" key="1">
    <citation type="submission" date="2017-06" db="EMBL/GenBank/DDBJ databases">
        <authorList>
            <person name="Varghese N."/>
            <person name="Submissions S."/>
        </authorList>
    </citation>
    <scope>NUCLEOTIDE SEQUENCE [LARGE SCALE GENOMIC DNA]</scope>
    <source>
        <strain evidence="4">LNB2</strain>
    </source>
</reference>
<evidence type="ECO:0000313" key="3">
    <source>
        <dbReference type="EMBL" id="SNS33697.1"/>
    </source>
</evidence>
<dbReference type="GO" id="GO:0016811">
    <property type="term" value="F:hydrolase activity, acting on carbon-nitrogen (but not peptide) bonds, in linear amides"/>
    <property type="evidence" value="ECO:0007669"/>
    <property type="project" value="InterPro"/>
</dbReference>
<proteinExistence type="predicted"/>
<organism evidence="3 4">
    <name type="scientific">Edaphosphingomonas laterariae</name>
    <dbReference type="NCBI Taxonomy" id="861865"/>
    <lineage>
        <taxon>Bacteria</taxon>
        <taxon>Pseudomonadati</taxon>
        <taxon>Pseudomonadota</taxon>
        <taxon>Alphaproteobacteria</taxon>
        <taxon>Sphingomonadales</taxon>
        <taxon>Rhizorhabdaceae</taxon>
        <taxon>Edaphosphingomonas</taxon>
    </lineage>
</organism>
<feature type="chain" id="PRO_5012421390" evidence="1">
    <location>
        <begin position="26"/>
        <end position="532"/>
    </location>
</feature>
<feature type="signal peptide" evidence="1">
    <location>
        <begin position="1"/>
        <end position="25"/>
    </location>
</feature>
<accession>A0A239DMW2</accession>
<dbReference type="EMBL" id="FZOS01000004">
    <property type="protein sequence ID" value="SNS33697.1"/>
    <property type="molecule type" value="Genomic_DNA"/>
</dbReference>
<dbReference type="InterPro" id="IPR050378">
    <property type="entry name" value="Metallo-dep_Hydrolases_sf"/>
</dbReference>
<dbReference type="PANTHER" id="PTHR11647">
    <property type="entry name" value="HYDRANTOINASE/DIHYDROPYRIMIDINASE FAMILY MEMBER"/>
    <property type="match status" value="1"/>
</dbReference>
<gene>
    <name evidence="3" type="ORF">SAMN06295912_104193</name>
</gene>